<evidence type="ECO:0000313" key="4">
    <source>
        <dbReference type="Proteomes" id="UP001219525"/>
    </source>
</evidence>
<dbReference type="AlphaFoldDB" id="A0AAD6UYI4"/>
<proteinExistence type="predicted"/>
<gene>
    <name evidence="3" type="ORF">GGX14DRAFT_470742</name>
</gene>
<comment type="caution">
    <text evidence="3">The sequence shown here is derived from an EMBL/GenBank/DDBJ whole genome shotgun (WGS) entry which is preliminary data.</text>
</comment>
<dbReference type="Proteomes" id="UP001219525">
    <property type="component" value="Unassembled WGS sequence"/>
</dbReference>
<evidence type="ECO:0000256" key="1">
    <source>
        <dbReference type="SAM" id="MobiDB-lite"/>
    </source>
</evidence>
<feature type="non-terminal residue" evidence="3">
    <location>
        <position position="103"/>
    </location>
</feature>
<evidence type="ECO:0000256" key="2">
    <source>
        <dbReference type="SAM" id="Phobius"/>
    </source>
</evidence>
<sequence>HHTMRLHPFRTSAAVTVVAIGILAIGGDVHVSAAPLPRHHGQQSTLGVGAPPRSSASVLSVTVFGVSLSAHGISSVRKLNDAAMRTSSSTTPAPPSSSSSARQ</sequence>
<keyword evidence="2" id="KW-0812">Transmembrane</keyword>
<protein>
    <submittedName>
        <fullName evidence="3">Uncharacterized protein</fullName>
    </submittedName>
</protein>
<feature type="region of interest" description="Disordered" evidence="1">
    <location>
        <begin position="81"/>
        <end position="103"/>
    </location>
</feature>
<feature type="compositionally biased region" description="Low complexity" evidence="1">
    <location>
        <begin position="86"/>
        <end position="103"/>
    </location>
</feature>
<keyword evidence="2" id="KW-0472">Membrane</keyword>
<evidence type="ECO:0000313" key="3">
    <source>
        <dbReference type="EMBL" id="KAJ7197734.1"/>
    </source>
</evidence>
<reference evidence="3" key="1">
    <citation type="submission" date="2023-03" db="EMBL/GenBank/DDBJ databases">
        <title>Massive genome expansion in bonnet fungi (Mycena s.s.) driven by repeated elements and novel gene families across ecological guilds.</title>
        <authorList>
            <consortium name="Lawrence Berkeley National Laboratory"/>
            <person name="Harder C.B."/>
            <person name="Miyauchi S."/>
            <person name="Viragh M."/>
            <person name="Kuo A."/>
            <person name="Thoen E."/>
            <person name="Andreopoulos B."/>
            <person name="Lu D."/>
            <person name="Skrede I."/>
            <person name="Drula E."/>
            <person name="Henrissat B."/>
            <person name="Morin E."/>
            <person name="Kohler A."/>
            <person name="Barry K."/>
            <person name="LaButti K."/>
            <person name="Morin E."/>
            <person name="Salamov A."/>
            <person name="Lipzen A."/>
            <person name="Mereny Z."/>
            <person name="Hegedus B."/>
            <person name="Baldrian P."/>
            <person name="Stursova M."/>
            <person name="Weitz H."/>
            <person name="Taylor A."/>
            <person name="Grigoriev I.V."/>
            <person name="Nagy L.G."/>
            <person name="Martin F."/>
            <person name="Kauserud H."/>
        </authorList>
    </citation>
    <scope>NUCLEOTIDE SEQUENCE</scope>
    <source>
        <strain evidence="3">9144</strain>
    </source>
</reference>
<keyword evidence="4" id="KW-1185">Reference proteome</keyword>
<keyword evidence="2" id="KW-1133">Transmembrane helix</keyword>
<name>A0AAD6UYI4_9AGAR</name>
<dbReference type="EMBL" id="JARJCW010000076">
    <property type="protein sequence ID" value="KAJ7197734.1"/>
    <property type="molecule type" value="Genomic_DNA"/>
</dbReference>
<feature type="non-terminal residue" evidence="3">
    <location>
        <position position="1"/>
    </location>
</feature>
<accession>A0AAD6UYI4</accession>
<organism evidence="3 4">
    <name type="scientific">Mycena pura</name>
    <dbReference type="NCBI Taxonomy" id="153505"/>
    <lineage>
        <taxon>Eukaryota</taxon>
        <taxon>Fungi</taxon>
        <taxon>Dikarya</taxon>
        <taxon>Basidiomycota</taxon>
        <taxon>Agaricomycotina</taxon>
        <taxon>Agaricomycetes</taxon>
        <taxon>Agaricomycetidae</taxon>
        <taxon>Agaricales</taxon>
        <taxon>Marasmiineae</taxon>
        <taxon>Mycenaceae</taxon>
        <taxon>Mycena</taxon>
    </lineage>
</organism>
<feature type="transmembrane region" description="Helical" evidence="2">
    <location>
        <begin position="57"/>
        <end position="76"/>
    </location>
</feature>